<protein>
    <submittedName>
        <fullName evidence="1">Unnamed protein product</fullName>
    </submittedName>
</protein>
<gene>
    <name evidence="1" type="ORF">Cboi01_000678600</name>
</gene>
<name>A0ACB5UDW4_CANBO</name>
<dbReference type="EMBL" id="BSXV01011505">
    <property type="protein sequence ID" value="GMF08971.1"/>
    <property type="molecule type" value="Genomic_DNA"/>
</dbReference>
<dbReference type="Proteomes" id="UP001165101">
    <property type="component" value="Unassembled WGS sequence"/>
</dbReference>
<proteinExistence type="predicted"/>
<evidence type="ECO:0000313" key="2">
    <source>
        <dbReference type="Proteomes" id="UP001165101"/>
    </source>
</evidence>
<evidence type="ECO:0000313" key="1">
    <source>
        <dbReference type="EMBL" id="GMF08971.1"/>
    </source>
</evidence>
<organism evidence="1 2">
    <name type="scientific">Candida boidinii</name>
    <name type="common">Yeast</name>
    <dbReference type="NCBI Taxonomy" id="5477"/>
    <lineage>
        <taxon>Eukaryota</taxon>
        <taxon>Fungi</taxon>
        <taxon>Dikarya</taxon>
        <taxon>Ascomycota</taxon>
        <taxon>Saccharomycotina</taxon>
        <taxon>Pichiomycetes</taxon>
        <taxon>Pichiales</taxon>
        <taxon>Pichiaceae</taxon>
        <taxon>Ogataea</taxon>
        <taxon>Ogataea/Candida clade</taxon>
    </lineage>
</organism>
<keyword evidence="2" id="KW-1185">Reference proteome</keyword>
<accession>A0ACB5UDW4</accession>
<reference evidence="1" key="1">
    <citation type="submission" date="2023-04" db="EMBL/GenBank/DDBJ databases">
        <title>Candida boidinii NBRC 1967.</title>
        <authorList>
            <person name="Ichikawa N."/>
            <person name="Sato H."/>
            <person name="Tonouchi N."/>
        </authorList>
    </citation>
    <scope>NUCLEOTIDE SEQUENCE</scope>
    <source>
        <strain evidence="1">NBRC 1967</strain>
    </source>
</reference>
<comment type="caution">
    <text evidence="1">The sequence shown here is derived from an EMBL/GenBank/DDBJ whole genome shotgun (WGS) entry which is preliminary data.</text>
</comment>
<sequence>MKSKTNQHSVAPSTPKERPSNVNAGEQWHTVASSSRRSATINPVTNLSDPHQVNQFVVLSQLDNNGTEMISEPTQHNLQTQVLDSQDSNMDMDADYDPMQNSSEDEYSDSTENIQSDDNQL</sequence>